<reference evidence="4" key="1">
    <citation type="submission" date="2021-02" db="EMBL/GenBank/DDBJ databases">
        <authorList>
            <person name="Syme A R."/>
            <person name="Syme A R."/>
            <person name="Moolhuijzen P."/>
        </authorList>
    </citation>
    <scope>NUCLEOTIDE SEQUENCE</scope>
    <source>
        <strain evidence="4">W1-1</strain>
    </source>
</reference>
<comment type="similarity">
    <text evidence="2">Belongs to the major facilitator superfamily. Monocarboxylate porter (TC 2.A.1.13) family.</text>
</comment>
<dbReference type="InterPro" id="IPR020846">
    <property type="entry name" value="MFS_dom"/>
</dbReference>
<dbReference type="GO" id="GO:0022857">
    <property type="term" value="F:transmembrane transporter activity"/>
    <property type="evidence" value="ECO:0007669"/>
    <property type="project" value="InterPro"/>
</dbReference>
<accession>A0A6S6V7S1</accession>
<evidence type="ECO:0000313" key="4">
    <source>
        <dbReference type="EMBL" id="CAE7001283.1"/>
    </source>
</evidence>
<dbReference type="EMBL" id="HG992977">
    <property type="protein sequence ID" value="CAE7001283.1"/>
    <property type="molecule type" value="Genomic_DNA"/>
</dbReference>
<name>A0A6S6V7S1_9PLEO</name>
<dbReference type="Gene3D" id="1.20.1250.20">
    <property type="entry name" value="MFS general substrate transporter like domains"/>
    <property type="match status" value="2"/>
</dbReference>
<feature type="domain" description="Major facilitator superfamily (MFS) profile" evidence="3">
    <location>
        <begin position="259"/>
        <end position="451"/>
    </location>
</feature>
<dbReference type="PANTHER" id="PTHR11360:SF287">
    <property type="entry name" value="MFS MONOCARBOXYLATE TRANSPORTER"/>
    <property type="match status" value="1"/>
</dbReference>
<dbReference type="Proteomes" id="UP000472372">
    <property type="component" value="Chromosome 1"/>
</dbReference>
<dbReference type="InterPro" id="IPR036259">
    <property type="entry name" value="MFS_trans_sf"/>
</dbReference>
<evidence type="ECO:0000313" key="5">
    <source>
        <dbReference type="Proteomes" id="UP000472372"/>
    </source>
</evidence>
<dbReference type="Pfam" id="PF07690">
    <property type="entry name" value="MFS_1"/>
    <property type="match status" value="1"/>
</dbReference>
<evidence type="ECO:0000256" key="2">
    <source>
        <dbReference type="ARBA" id="ARBA00006727"/>
    </source>
</evidence>
<evidence type="ECO:0000259" key="3">
    <source>
        <dbReference type="PROSITE" id="PS50850"/>
    </source>
</evidence>
<dbReference type="SUPFAM" id="SSF103473">
    <property type="entry name" value="MFS general substrate transporter"/>
    <property type="match status" value="1"/>
</dbReference>
<proteinExistence type="inferred from homology"/>
<sequence length="451" mass="48848">MATASSTYTMETPTPLITPVNESDIELDALQPQLHETYTVEPAFSLPPVDGGKDAWLFLFSAFVLEILTWGFPFAFGIFREYYSSNAPFAGSRNIAIIGTCALGLMYLSSPLVFDLLAWYPNLRRPCILVGLIIMCLSLGLSSLSQTVAHLIVTQGLLYAIGAALCYSPAIMFMDEWFVKRKGLAFEIMWAGTGLGGIITPLLLQYLLGRYGFRTTLRVWTAVLFVATLPLTVYVRPRLPVAQVTNRRRLDLSFLRNKSFLVLQLGNVLEGFGYFVPSIYLPTFARTLGASSAVSALTLILINVATVFGCVIMGSIVDYWHISSCILVSTIGSSLSVFLLWGFSTNLSLLLVFCAAYGFFAGSYTTTYPGIMRVLGNDEPTTDSTMVFALLIAGRGIGNVACGPVSEALITVGEIGDKGLYASEYGPLVVFTGVSAALGGVSCFGRTLGWF</sequence>
<gene>
    <name evidence="4" type="ORF">PTTW11_01218</name>
</gene>
<organism evidence="4 5">
    <name type="scientific">Pyrenophora teres f. teres</name>
    <dbReference type="NCBI Taxonomy" id="97479"/>
    <lineage>
        <taxon>Eukaryota</taxon>
        <taxon>Fungi</taxon>
        <taxon>Dikarya</taxon>
        <taxon>Ascomycota</taxon>
        <taxon>Pezizomycotina</taxon>
        <taxon>Dothideomycetes</taxon>
        <taxon>Pleosporomycetidae</taxon>
        <taxon>Pleosporales</taxon>
        <taxon>Pleosporineae</taxon>
        <taxon>Pleosporaceae</taxon>
        <taxon>Pyrenophora</taxon>
    </lineage>
</organism>
<dbReference type="AlphaFoldDB" id="A0A6S6V7S1"/>
<dbReference type="GO" id="GO:0016020">
    <property type="term" value="C:membrane"/>
    <property type="evidence" value="ECO:0007669"/>
    <property type="project" value="UniProtKB-SubCell"/>
</dbReference>
<dbReference type="PANTHER" id="PTHR11360">
    <property type="entry name" value="MONOCARBOXYLATE TRANSPORTER"/>
    <property type="match status" value="1"/>
</dbReference>
<dbReference type="InterPro" id="IPR050327">
    <property type="entry name" value="Proton-linked_MCT"/>
</dbReference>
<protein>
    <submittedName>
        <fullName evidence="4">MFS 1 multi-domain protein</fullName>
    </submittedName>
</protein>
<dbReference type="PROSITE" id="PS50850">
    <property type="entry name" value="MFS"/>
    <property type="match status" value="1"/>
</dbReference>
<comment type="subcellular location">
    <subcellularLocation>
        <location evidence="1">Membrane</location>
        <topology evidence="1">Multi-pass membrane protein</topology>
    </subcellularLocation>
</comment>
<dbReference type="InterPro" id="IPR011701">
    <property type="entry name" value="MFS"/>
</dbReference>
<evidence type="ECO:0000256" key="1">
    <source>
        <dbReference type="ARBA" id="ARBA00004141"/>
    </source>
</evidence>